<reference evidence="3 4" key="1">
    <citation type="submission" date="2021-01" db="EMBL/GenBank/DDBJ databases">
        <title>Genome Characterization of a novel Stenotrophomonas isolate with high keratinase activity.</title>
        <authorList>
            <person name="Cao Z.-J."/>
        </authorList>
    </citation>
    <scope>NUCLEOTIDE SEQUENCE [LARGE SCALE GENOMIC DNA]</scope>
    <source>
        <strain evidence="3 4">DHHJ</strain>
    </source>
</reference>
<dbReference type="AlphaFoldDB" id="A0ABD7C5B3"/>
<organism evidence="3 4">
    <name type="scientific">Stenotrophomonas maltophilia</name>
    <name type="common">Pseudomonas maltophilia</name>
    <name type="synonym">Xanthomonas maltophilia</name>
    <dbReference type="NCBI Taxonomy" id="40324"/>
    <lineage>
        <taxon>Bacteria</taxon>
        <taxon>Pseudomonadati</taxon>
        <taxon>Pseudomonadota</taxon>
        <taxon>Gammaproteobacteria</taxon>
        <taxon>Lysobacterales</taxon>
        <taxon>Lysobacteraceae</taxon>
        <taxon>Stenotrophomonas</taxon>
        <taxon>Stenotrophomonas maltophilia group</taxon>
    </lineage>
</organism>
<feature type="transmembrane region" description="Helical" evidence="1">
    <location>
        <begin position="273"/>
        <end position="290"/>
    </location>
</feature>
<feature type="transmembrane region" description="Helical" evidence="1">
    <location>
        <begin position="57"/>
        <end position="77"/>
    </location>
</feature>
<keyword evidence="1" id="KW-0472">Membrane</keyword>
<sequence>MSLILLVLVNLLTFASQLRGQATFPWDFLGGYHAQAVGWFDAGSVLSPPTWLPWADMGFPAFLAIQSGAWYLPLAFLDALGIPYSIHVATVVQVLHVLLGAIGTYCLGRTLGWKVSLSLVAAVAYHYSATFYSNQQHVDIVRAAALMPWLLLTLHPAVLLQKSWGPLISAVVLSQLLVGGYPGNVVSTAYACALWSGSLFLQLLGRAERIKYATSAALVVVAGTLMAMTKWLPVAMFSGSGFGIEHRPPLPMQMQHLLTLVMPYEFDGLPDDVTMRALWLPMVVLWGLAFAGLRDRLVVLGCGLIGLAAFMGLVVPRVELLQKILPAVTVSRFPLSDWRPVLHSGLILVGVSGWHRALNCSLSLPRLVVGQMLAATSIVGLLLWAIYSGYPANALSRALVVSSVLVAVGLALTLVRQGYLPMPWWPRILAVVLLLTTATDGYLYYQAQPRTWTLPWTEQDEAALFGGKFDALNGDRDESVMRRRPARYQVGEGVEEILSQRNSLLYNQCWYAHSFCTFGYNNLRMSEPHRKFGEAAAGAGGAALLAFAGHRQQLLALPPGSEGNVPDDAGSLAQADAIGQTDGFEVEFLRYVNDTVEYRITSSAPRVVVENEIWWPGWTVQLCSQGACMEETPAVATHQALRSWKIPSGSWNVRVQYHPPSVVPGYLCWLLGFLLVLGSGAVRSLRQRKSAHAE</sequence>
<gene>
    <name evidence="3" type="ORF">JJL50_02540</name>
</gene>
<dbReference type="Proteomes" id="UP000596095">
    <property type="component" value="Chromosome"/>
</dbReference>
<keyword evidence="2" id="KW-0732">Signal</keyword>
<evidence type="ECO:0000313" key="4">
    <source>
        <dbReference type="Proteomes" id="UP000596095"/>
    </source>
</evidence>
<accession>A0ABD7C5B3</accession>
<evidence type="ECO:0000256" key="2">
    <source>
        <dbReference type="SAM" id="SignalP"/>
    </source>
</evidence>
<dbReference type="EMBL" id="CP067993">
    <property type="protein sequence ID" value="QQQ42954.1"/>
    <property type="molecule type" value="Genomic_DNA"/>
</dbReference>
<feature type="transmembrane region" description="Helical" evidence="1">
    <location>
        <begin position="297"/>
        <end position="318"/>
    </location>
</feature>
<evidence type="ECO:0008006" key="5">
    <source>
        <dbReference type="Google" id="ProtNLM"/>
    </source>
</evidence>
<keyword evidence="1" id="KW-1133">Transmembrane helix</keyword>
<feature type="chain" id="PRO_5044823022" description="YfhO family protein" evidence="2">
    <location>
        <begin position="21"/>
        <end position="694"/>
    </location>
</feature>
<dbReference type="RefSeq" id="WP_152905281.1">
    <property type="nucleotide sequence ID" value="NZ_CP067993.1"/>
</dbReference>
<feature type="transmembrane region" description="Helical" evidence="1">
    <location>
        <begin position="84"/>
        <end position="105"/>
    </location>
</feature>
<feature type="transmembrane region" description="Helical" evidence="1">
    <location>
        <begin position="181"/>
        <end position="201"/>
    </location>
</feature>
<keyword evidence="1" id="KW-0812">Transmembrane</keyword>
<evidence type="ECO:0000256" key="1">
    <source>
        <dbReference type="SAM" id="Phobius"/>
    </source>
</evidence>
<proteinExistence type="predicted"/>
<protein>
    <recommendedName>
        <fullName evidence="5">YfhO family protein</fullName>
    </recommendedName>
</protein>
<name>A0ABD7C5B3_STEMA</name>
<evidence type="ECO:0000313" key="3">
    <source>
        <dbReference type="EMBL" id="QQQ42954.1"/>
    </source>
</evidence>
<feature type="transmembrane region" description="Helical" evidence="1">
    <location>
        <begin position="394"/>
        <end position="415"/>
    </location>
</feature>
<feature type="signal peptide" evidence="2">
    <location>
        <begin position="1"/>
        <end position="20"/>
    </location>
</feature>
<feature type="transmembrane region" description="Helical" evidence="1">
    <location>
        <begin position="213"/>
        <end position="232"/>
    </location>
</feature>
<feature type="transmembrane region" description="Helical" evidence="1">
    <location>
        <begin position="663"/>
        <end position="682"/>
    </location>
</feature>
<feature type="transmembrane region" description="Helical" evidence="1">
    <location>
        <begin position="367"/>
        <end position="388"/>
    </location>
</feature>